<dbReference type="RefSeq" id="WP_156739629.1">
    <property type="nucleotide sequence ID" value="NZ_CACRYJ010000014.1"/>
</dbReference>
<dbReference type="PROSITE" id="PS51318">
    <property type="entry name" value="TAT"/>
    <property type="match status" value="1"/>
</dbReference>
<dbReference type="InterPro" id="IPR006633">
    <property type="entry name" value="Carb-bd_sugar_hydrolysis-dom"/>
</dbReference>
<sequence length="585" mass="61580">MTDRDATRSSRRAILIGAGALGLAGLAVPARAEPDPPRHPRTVIADDLIVKGPVPWVDVRAYGAIGDGTTDDTDAIRSAVAALPPSGGTLLWSAGSYSVSGSIVFDGFTDLTVRGAGGVAITQVQELTKTFEFRSCTGLSVRDLTFVGCGTEHSNEPTATSFNGVAAIFLFDVTGVLIEHCTVRNHAGGGLRWSGALESAWFVENTFVGIGVPSIEPLANNSDFAIGGFAATRNVDITITGNDISASCFGIGVSGGDRVVISGNRIHDIPGQHGIYLSATSRVTVTDNVITRTYGLGIKNQVAESYPGDVSEVDVSHNLLVENQTAIVIATTSGVAQSRHLTNVSIVGNIIRGARESGIYHTAGVDSRIADNHIDDTGNYGIYLRFVSGDITDNSIRRTGWTGLWAQVDELTTIRGNVFVDNAIAPRTQPGDLGRTEWSHHVYLGTPAEPRTPEPVAVLTDNVHSAPSGEPDTLTALVRISSPVTTVWSDNINLTAAPLRVDGTIRHSDTRYSPQASIGAETRGDSVVSGRGHREFHAAASPETLPASSLYAVGDICWRTDPAADGPLAWICITAGQPGTWRALS</sequence>
<dbReference type="Proteomes" id="UP000419743">
    <property type="component" value="Unassembled WGS sequence"/>
</dbReference>
<comment type="caution">
    <text evidence="3">The sequence shown here is derived from an EMBL/GenBank/DDBJ whole genome shotgun (WGS) entry which is preliminary data.</text>
</comment>
<dbReference type="InterPro" id="IPR012334">
    <property type="entry name" value="Pectin_lyas_fold"/>
</dbReference>
<keyword evidence="4" id="KW-1185">Reference proteome</keyword>
<dbReference type="InterPro" id="IPR039448">
    <property type="entry name" value="Beta_helix"/>
</dbReference>
<reference evidence="3 4" key="1">
    <citation type="submission" date="2019-11" db="EMBL/GenBank/DDBJ databases">
        <authorList>
            <person name="Criscuolo A."/>
        </authorList>
    </citation>
    <scope>NUCLEOTIDE SEQUENCE [LARGE SCALE GENOMIC DNA]</scope>
    <source>
        <strain evidence="3">CIP111667</strain>
    </source>
</reference>
<dbReference type="Gene3D" id="2.160.20.10">
    <property type="entry name" value="Single-stranded right-handed beta-helix, Pectin lyase-like"/>
    <property type="match status" value="2"/>
</dbReference>
<evidence type="ECO:0000313" key="4">
    <source>
        <dbReference type="Proteomes" id="UP000419743"/>
    </source>
</evidence>
<dbReference type="PANTHER" id="PTHR22990">
    <property type="entry name" value="F-BOX ONLY PROTEIN"/>
    <property type="match status" value="1"/>
</dbReference>
<dbReference type="AlphaFoldDB" id="A0A7M4DFI9"/>
<accession>A0A7M4DFI9</accession>
<dbReference type="PANTHER" id="PTHR22990:SF15">
    <property type="entry name" value="F-BOX ONLY PROTEIN 10"/>
    <property type="match status" value="1"/>
</dbReference>
<evidence type="ECO:0000313" key="3">
    <source>
        <dbReference type="EMBL" id="VZO35682.1"/>
    </source>
</evidence>
<protein>
    <submittedName>
        <fullName evidence="3">Pectate lyase superfamily protein</fullName>
    </submittedName>
</protein>
<evidence type="ECO:0000259" key="2">
    <source>
        <dbReference type="SMART" id="SM00722"/>
    </source>
</evidence>
<proteinExistence type="predicted"/>
<dbReference type="InterPro" id="IPR011050">
    <property type="entry name" value="Pectin_lyase_fold/virulence"/>
</dbReference>
<dbReference type="EMBL" id="CACRYJ010000014">
    <property type="protein sequence ID" value="VZO35682.1"/>
    <property type="molecule type" value="Genomic_DNA"/>
</dbReference>
<dbReference type="SMART" id="SM00710">
    <property type="entry name" value="PbH1"/>
    <property type="match status" value="8"/>
</dbReference>
<dbReference type="SUPFAM" id="SSF51126">
    <property type="entry name" value="Pectin lyase-like"/>
    <property type="match status" value="1"/>
</dbReference>
<feature type="domain" description="Carbohydrate-binding/sugar hydrolysis" evidence="2">
    <location>
        <begin position="238"/>
        <end position="385"/>
    </location>
</feature>
<dbReference type="InterPro" id="IPR006311">
    <property type="entry name" value="TAT_signal"/>
</dbReference>
<gene>
    <name evidence="3" type="ORF">HALOF300_00880</name>
</gene>
<dbReference type="InterPro" id="IPR051550">
    <property type="entry name" value="SCF-Subunits/Alg-Epimerases"/>
</dbReference>
<organism evidence="3 4">
    <name type="scientific">Occultella aeris</name>
    <dbReference type="NCBI Taxonomy" id="2761496"/>
    <lineage>
        <taxon>Bacteria</taxon>
        <taxon>Bacillati</taxon>
        <taxon>Actinomycetota</taxon>
        <taxon>Actinomycetes</taxon>
        <taxon>Micrococcales</taxon>
        <taxon>Ruaniaceae</taxon>
        <taxon>Occultella</taxon>
    </lineage>
</organism>
<name>A0A7M4DFI9_9MICO</name>
<dbReference type="InterPro" id="IPR006626">
    <property type="entry name" value="PbH1"/>
</dbReference>
<dbReference type="GO" id="GO:0016829">
    <property type="term" value="F:lyase activity"/>
    <property type="evidence" value="ECO:0007669"/>
    <property type="project" value="UniProtKB-KW"/>
</dbReference>
<keyword evidence="3" id="KW-0456">Lyase</keyword>
<evidence type="ECO:0000256" key="1">
    <source>
        <dbReference type="ARBA" id="ARBA00022737"/>
    </source>
</evidence>
<keyword evidence="1" id="KW-0677">Repeat</keyword>
<dbReference type="SMART" id="SM00722">
    <property type="entry name" value="CASH"/>
    <property type="match status" value="1"/>
</dbReference>
<dbReference type="Pfam" id="PF13229">
    <property type="entry name" value="Beta_helix"/>
    <property type="match status" value="2"/>
</dbReference>